<keyword evidence="3" id="KW-0964">Secreted</keyword>
<evidence type="ECO:0000256" key="4">
    <source>
        <dbReference type="ARBA" id="ARBA00022670"/>
    </source>
</evidence>
<dbReference type="SUPFAM" id="SSF52025">
    <property type="entry name" value="PA domain"/>
    <property type="match status" value="1"/>
</dbReference>
<dbReference type="InterPro" id="IPR036852">
    <property type="entry name" value="Peptidase_S8/S53_dom_sf"/>
</dbReference>
<evidence type="ECO:0000256" key="9">
    <source>
        <dbReference type="PIRSR" id="PIRSR615500-1"/>
    </source>
</evidence>
<evidence type="ECO:0000256" key="8">
    <source>
        <dbReference type="ARBA" id="ARBA00023180"/>
    </source>
</evidence>
<sequence length="758" mass="80817">MSTQKHSSFPLLLLIQAFVFLFINTNASSAAGDFDNVGLKRFIISVRRPEDVKQEQSKQWYESLLAPLTTVVNKAGGEEGVEIPRLLHSYSDVLSGFSARLTENELDDMSKMDWYVNAIPDPAYKLHTTHSPEFLGLIHPAGGGLLNASKQGEGIIIGLLDTGITADHPSFSDHGLPPPPPKWKGRCNYGKPLCNYKLIGARSFITGEPDNALPVDQEGHGTHTASTAAGAAVSNASALGNAAGTAVGMAARAHIAAYKVCSDDLCFGSDILAGMDAAIEDGVDVLSISLGGGSPLYFYEDPMAISTFTAMSKGIFVSASAGNDGPGMETVVNDAPWILTVAASTMDRRIVADVMLGNGKVLKGESLNQSKDFPATNMLPLIFPGGNGDEITAACDEDSLAGFDVRGKVVVCQRGINGRVMKGSVVKEAGGAAMILINTENSGYTTFADPHVLPASHVSHEDGLKILEYINSTRTPTASIAFGGTELKTPFSPSIADFSSRGPSKVSPGILKPDITGPGVSVLAAWPELEPATKNPNFNIISGTSMSCPHLSGIAALIKAAHPDWSPAAVKSAMLTTADVVDHGGNPISNEKRQPADHYALGAGHVNPEKALNPGLVYNLKKEDYISYFCGLGYSESMISVIVKQEVNCSKVGSIKEAELNYPSFSAELRVGETLILKRVLTNVGEECHHYWADIDEPEGVMVTVKPNNLTFEKVNDQKEFSIILKRSEKSLKMAKGYLKWVSESHLVRSPILISFKQ</sequence>
<evidence type="ECO:0000256" key="6">
    <source>
        <dbReference type="ARBA" id="ARBA00022801"/>
    </source>
</evidence>
<feature type="active site" description="Charge relay system" evidence="9 10">
    <location>
        <position position="545"/>
    </location>
</feature>
<feature type="chain" id="PRO_5014126611" evidence="11">
    <location>
        <begin position="28"/>
        <end position="758"/>
    </location>
</feature>
<dbReference type="Gene3D" id="3.40.50.200">
    <property type="entry name" value="Peptidase S8/S53 domain"/>
    <property type="match status" value="1"/>
</dbReference>
<keyword evidence="5 11" id="KW-0732">Signal</keyword>
<dbReference type="Pfam" id="PF17766">
    <property type="entry name" value="fn3_6"/>
    <property type="match status" value="1"/>
</dbReference>
<dbReference type="Gene3D" id="2.60.40.2310">
    <property type="match status" value="1"/>
</dbReference>
<keyword evidence="17" id="KW-1185">Reference proteome</keyword>
<dbReference type="GO" id="GO:0004252">
    <property type="term" value="F:serine-type endopeptidase activity"/>
    <property type="evidence" value="ECO:0007669"/>
    <property type="project" value="UniProtKB-UniRule"/>
</dbReference>
<reference evidence="16 17" key="1">
    <citation type="journal article" date="2016" name="Sci. Rep.">
        <title>The Dendrobium catenatum Lindl. genome sequence provides insights into polysaccharide synthase, floral development and adaptive evolution.</title>
        <authorList>
            <person name="Zhang G.Q."/>
            <person name="Xu Q."/>
            <person name="Bian C."/>
            <person name="Tsai W.C."/>
            <person name="Yeh C.M."/>
            <person name="Liu K.W."/>
            <person name="Yoshida K."/>
            <person name="Zhang L.S."/>
            <person name="Chang S.B."/>
            <person name="Chen F."/>
            <person name="Shi Y."/>
            <person name="Su Y.Y."/>
            <person name="Zhang Y.Q."/>
            <person name="Chen L.J."/>
            <person name="Yin Y."/>
            <person name="Lin M."/>
            <person name="Huang H."/>
            <person name="Deng H."/>
            <person name="Wang Z.W."/>
            <person name="Zhu S.L."/>
            <person name="Zhao X."/>
            <person name="Deng C."/>
            <person name="Niu S.C."/>
            <person name="Huang J."/>
            <person name="Wang M."/>
            <person name="Liu G.H."/>
            <person name="Yang H.J."/>
            <person name="Xiao X.J."/>
            <person name="Hsiao Y.Y."/>
            <person name="Wu W.L."/>
            <person name="Chen Y.Y."/>
            <person name="Mitsuda N."/>
            <person name="Ohme-Takagi M."/>
            <person name="Luo Y.B."/>
            <person name="Van de Peer Y."/>
            <person name="Liu Z.J."/>
        </authorList>
    </citation>
    <scope>NUCLEOTIDE SEQUENCE [LARGE SCALE GENOMIC DNA]</scope>
    <source>
        <tissue evidence="16">The whole plant</tissue>
    </source>
</reference>
<dbReference type="OrthoDB" id="749792at2759"/>
<dbReference type="Pfam" id="PF02225">
    <property type="entry name" value="PA"/>
    <property type="match status" value="1"/>
</dbReference>
<keyword evidence="8" id="KW-0325">Glycoprotein</keyword>
<evidence type="ECO:0000259" key="13">
    <source>
        <dbReference type="Pfam" id="PF02225"/>
    </source>
</evidence>
<dbReference type="Gene3D" id="3.50.30.30">
    <property type="match status" value="1"/>
</dbReference>
<evidence type="ECO:0000259" key="15">
    <source>
        <dbReference type="Pfam" id="PF17766"/>
    </source>
</evidence>
<feature type="active site" description="Charge relay system" evidence="9 10">
    <location>
        <position position="220"/>
    </location>
</feature>
<dbReference type="PROSITE" id="PS51892">
    <property type="entry name" value="SUBTILASE"/>
    <property type="match status" value="1"/>
</dbReference>
<reference evidence="16 17" key="2">
    <citation type="journal article" date="2017" name="Nature">
        <title>The Apostasia genome and the evolution of orchids.</title>
        <authorList>
            <person name="Zhang G.Q."/>
            <person name="Liu K.W."/>
            <person name="Li Z."/>
            <person name="Lohaus R."/>
            <person name="Hsiao Y.Y."/>
            <person name="Niu S.C."/>
            <person name="Wang J.Y."/>
            <person name="Lin Y.C."/>
            <person name="Xu Q."/>
            <person name="Chen L.J."/>
            <person name="Yoshida K."/>
            <person name="Fujiwara S."/>
            <person name="Wang Z.W."/>
            <person name="Zhang Y.Q."/>
            <person name="Mitsuda N."/>
            <person name="Wang M."/>
            <person name="Liu G.H."/>
            <person name="Pecoraro L."/>
            <person name="Huang H.X."/>
            <person name="Xiao X.J."/>
            <person name="Lin M."/>
            <person name="Wu X.Y."/>
            <person name="Wu W.L."/>
            <person name="Chen Y.Y."/>
            <person name="Chang S.B."/>
            <person name="Sakamoto S."/>
            <person name="Ohme-Takagi M."/>
            <person name="Yagi M."/>
            <person name="Zeng S.J."/>
            <person name="Shen C.Y."/>
            <person name="Yeh C.M."/>
            <person name="Luo Y.B."/>
            <person name="Tsai W.C."/>
            <person name="Van de Peer Y."/>
            <person name="Liu Z.J."/>
        </authorList>
    </citation>
    <scope>NUCLEOTIDE SEQUENCE [LARGE SCALE GENOMIC DNA]</scope>
    <source>
        <tissue evidence="16">The whole plant</tissue>
    </source>
</reference>
<dbReference type="InterPro" id="IPR045051">
    <property type="entry name" value="SBT"/>
</dbReference>
<dbReference type="CDD" id="cd04852">
    <property type="entry name" value="Peptidases_S8_3"/>
    <property type="match status" value="1"/>
</dbReference>
<dbReference type="Pfam" id="PF00082">
    <property type="entry name" value="Peptidase_S8"/>
    <property type="match status" value="1"/>
</dbReference>
<dbReference type="SUPFAM" id="SSF52743">
    <property type="entry name" value="Subtilisin-like"/>
    <property type="match status" value="1"/>
</dbReference>
<evidence type="ECO:0000256" key="3">
    <source>
        <dbReference type="ARBA" id="ARBA00022525"/>
    </source>
</evidence>
<evidence type="ECO:0000256" key="2">
    <source>
        <dbReference type="ARBA" id="ARBA00011073"/>
    </source>
</evidence>
<evidence type="ECO:0000313" key="16">
    <source>
        <dbReference type="EMBL" id="PKU73564.1"/>
    </source>
</evidence>
<dbReference type="AlphaFoldDB" id="A0A2I0WD19"/>
<name>A0A2I0WD19_9ASPA</name>
<keyword evidence="6 10" id="KW-0378">Hydrolase</keyword>
<evidence type="ECO:0000256" key="11">
    <source>
        <dbReference type="SAM" id="SignalP"/>
    </source>
</evidence>
<protein>
    <submittedName>
        <fullName evidence="16">Subtilisin-like protease SDD1</fullName>
    </submittedName>
</protein>
<organism evidence="16 17">
    <name type="scientific">Dendrobium catenatum</name>
    <dbReference type="NCBI Taxonomy" id="906689"/>
    <lineage>
        <taxon>Eukaryota</taxon>
        <taxon>Viridiplantae</taxon>
        <taxon>Streptophyta</taxon>
        <taxon>Embryophyta</taxon>
        <taxon>Tracheophyta</taxon>
        <taxon>Spermatophyta</taxon>
        <taxon>Magnoliopsida</taxon>
        <taxon>Liliopsida</taxon>
        <taxon>Asparagales</taxon>
        <taxon>Orchidaceae</taxon>
        <taxon>Epidendroideae</taxon>
        <taxon>Malaxideae</taxon>
        <taxon>Dendrobiinae</taxon>
        <taxon>Dendrobium</taxon>
    </lineage>
</organism>
<gene>
    <name evidence="16" type="primary">SDD1</name>
    <name evidence="16" type="ORF">MA16_Dca023676</name>
</gene>
<dbReference type="Proteomes" id="UP000233837">
    <property type="component" value="Unassembled WGS sequence"/>
</dbReference>
<dbReference type="EMBL" id="KZ502738">
    <property type="protein sequence ID" value="PKU73564.1"/>
    <property type="molecule type" value="Genomic_DNA"/>
</dbReference>
<dbReference type="InterPro" id="IPR041469">
    <property type="entry name" value="Subtilisin-like_FN3"/>
</dbReference>
<dbReference type="Pfam" id="PF05922">
    <property type="entry name" value="Inhibitor_I9"/>
    <property type="match status" value="1"/>
</dbReference>
<dbReference type="InterPro" id="IPR034197">
    <property type="entry name" value="Peptidases_S8_3"/>
</dbReference>
<feature type="domain" description="Inhibitor I9" evidence="14">
    <location>
        <begin position="51"/>
        <end position="127"/>
    </location>
</feature>
<dbReference type="InterPro" id="IPR015500">
    <property type="entry name" value="Peptidase_S8_subtilisin-rel"/>
</dbReference>
<dbReference type="PROSITE" id="PS00136">
    <property type="entry name" value="SUBTILASE_ASP"/>
    <property type="match status" value="1"/>
</dbReference>
<evidence type="ECO:0000259" key="14">
    <source>
        <dbReference type="Pfam" id="PF05922"/>
    </source>
</evidence>
<feature type="domain" description="Peptidase S8/S53" evidence="12">
    <location>
        <begin position="152"/>
        <end position="587"/>
    </location>
</feature>
<accession>A0A2I0WD19</accession>
<dbReference type="InterPro" id="IPR023827">
    <property type="entry name" value="Peptidase_S8_Asp-AS"/>
</dbReference>
<dbReference type="GO" id="GO:0006508">
    <property type="term" value="P:proteolysis"/>
    <property type="evidence" value="ECO:0007669"/>
    <property type="project" value="UniProtKB-KW"/>
</dbReference>
<evidence type="ECO:0000313" key="17">
    <source>
        <dbReference type="Proteomes" id="UP000233837"/>
    </source>
</evidence>
<dbReference type="InterPro" id="IPR046450">
    <property type="entry name" value="PA_dom_sf"/>
</dbReference>
<evidence type="ECO:0000256" key="7">
    <source>
        <dbReference type="ARBA" id="ARBA00022825"/>
    </source>
</evidence>
<feature type="domain" description="Subtilisin-like protease fibronectin type-III" evidence="15">
    <location>
        <begin position="659"/>
        <end position="754"/>
    </location>
</feature>
<dbReference type="InterPro" id="IPR037045">
    <property type="entry name" value="S8pro/Inhibitor_I9_sf"/>
</dbReference>
<evidence type="ECO:0000256" key="5">
    <source>
        <dbReference type="ARBA" id="ARBA00022729"/>
    </source>
</evidence>
<keyword evidence="7 10" id="KW-0720">Serine protease</keyword>
<keyword evidence="4 10" id="KW-0645">Protease</keyword>
<dbReference type="PRINTS" id="PR00723">
    <property type="entry name" value="SUBTILISIN"/>
</dbReference>
<dbReference type="InterPro" id="IPR003137">
    <property type="entry name" value="PA_domain"/>
</dbReference>
<comment type="similarity">
    <text evidence="2 10">Belongs to the peptidase S8 family.</text>
</comment>
<dbReference type="PANTHER" id="PTHR10795">
    <property type="entry name" value="PROPROTEIN CONVERTASE SUBTILISIN/KEXIN"/>
    <property type="match status" value="1"/>
</dbReference>
<dbReference type="Gene3D" id="3.30.70.80">
    <property type="entry name" value="Peptidase S8 propeptide/proteinase inhibitor I9"/>
    <property type="match status" value="1"/>
</dbReference>
<dbReference type="InterPro" id="IPR000209">
    <property type="entry name" value="Peptidase_S8/S53_dom"/>
</dbReference>
<evidence type="ECO:0000259" key="12">
    <source>
        <dbReference type="Pfam" id="PF00082"/>
    </source>
</evidence>
<feature type="domain" description="PA" evidence="13">
    <location>
        <begin position="392"/>
        <end position="466"/>
    </location>
</feature>
<dbReference type="FunFam" id="3.50.30.30:FF:000005">
    <property type="entry name" value="subtilisin-like protease SBT1.5"/>
    <property type="match status" value="1"/>
</dbReference>
<evidence type="ECO:0000256" key="1">
    <source>
        <dbReference type="ARBA" id="ARBA00004613"/>
    </source>
</evidence>
<dbReference type="GO" id="GO:0005576">
    <property type="term" value="C:extracellular region"/>
    <property type="evidence" value="ECO:0007669"/>
    <property type="project" value="UniProtKB-SubCell"/>
</dbReference>
<feature type="signal peptide" evidence="11">
    <location>
        <begin position="1"/>
        <end position="27"/>
    </location>
</feature>
<comment type="subcellular location">
    <subcellularLocation>
        <location evidence="1">Secreted</location>
    </subcellularLocation>
</comment>
<feature type="active site" description="Charge relay system" evidence="9 10">
    <location>
        <position position="161"/>
    </location>
</feature>
<evidence type="ECO:0000256" key="10">
    <source>
        <dbReference type="PROSITE-ProRule" id="PRU01240"/>
    </source>
</evidence>
<dbReference type="CDD" id="cd02120">
    <property type="entry name" value="PA_subtilisin_like"/>
    <property type="match status" value="1"/>
</dbReference>
<proteinExistence type="inferred from homology"/>
<dbReference type="InterPro" id="IPR010259">
    <property type="entry name" value="S8pro/Inhibitor_I9"/>
</dbReference>